<dbReference type="PROSITE" id="PS51257">
    <property type="entry name" value="PROKAR_LIPOPROTEIN"/>
    <property type="match status" value="1"/>
</dbReference>
<keyword evidence="1" id="KW-0732">Signal</keyword>
<reference evidence="3" key="1">
    <citation type="journal article" date="2019" name="Int. J. Syst. Evol. Microbiol.">
        <title>The Global Catalogue of Microorganisms (GCM) 10K type strain sequencing project: providing services to taxonomists for standard genome sequencing and annotation.</title>
        <authorList>
            <consortium name="The Broad Institute Genomics Platform"/>
            <consortium name="The Broad Institute Genome Sequencing Center for Infectious Disease"/>
            <person name="Wu L."/>
            <person name="Ma J."/>
        </authorList>
    </citation>
    <scope>NUCLEOTIDE SEQUENCE [LARGE SCALE GENOMIC DNA]</scope>
    <source>
        <strain evidence="3">CGMCC 1.12849</strain>
    </source>
</reference>
<dbReference type="EMBL" id="JBHSHE010000064">
    <property type="protein sequence ID" value="MFC4717276.1"/>
    <property type="molecule type" value="Genomic_DNA"/>
</dbReference>
<evidence type="ECO:0000313" key="3">
    <source>
        <dbReference type="Proteomes" id="UP001595884"/>
    </source>
</evidence>
<keyword evidence="3" id="KW-1185">Reference proteome</keyword>
<evidence type="ECO:0000256" key="1">
    <source>
        <dbReference type="SAM" id="SignalP"/>
    </source>
</evidence>
<protein>
    <recommendedName>
        <fullName evidence="4">Lipoprotein</fullName>
    </recommendedName>
</protein>
<evidence type="ECO:0000313" key="2">
    <source>
        <dbReference type="EMBL" id="MFC4717276.1"/>
    </source>
</evidence>
<gene>
    <name evidence="2" type="ORF">ACFO7V_14180</name>
</gene>
<feature type="chain" id="PRO_5045849492" description="Lipoprotein" evidence="1">
    <location>
        <begin position="24"/>
        <end position="244"/>
    </location>
</feature>
<organism evidence="2 3">
    <name type="scientific">Glutamicibacter bergerei</name>
    <dbReference type="NCBI Taxonomy" id="256702"/>
    <lineage>
        <taxon>Bacteria</taxon>
        <taxon>Bacillati</taxon>
        <taxon>Actinomycetota</taxon>
        <taxon>Actinomycetes</taxon>
        <taxon>Micrococcales</taxon>
        <taxon>Micrococcaceae</taxon>
        <taxon>Glutamicibacter</taxon>
    </lineage>
</organism>
<dbReference type="RefSeq" id="WP_346059635.1">
    <property type="nucleotide sequence ID" value="NZ_BAAAVQ010000051.1"/>
</dbReference>
<sequence>MKKRSLWLLPLAGALALTGCADAGTDAPAASGDAQATQEAVAAEPLDAAAVKTIVEKLVADESGAQVIDSAAIAESLPQAKKLVESMKIEPAECADLVVQQSSLDITGINMATAIVAGEKTGESTSYSVASYEDDAKLATAKKAAETKDLQGCDKFSMEMQGMKLNATAEILDATSDADLTVATKSNISMDGKEVPMGSLTLQGFVGPNMVSVAYSGEVEDEKTKLDELTKELNVAVAELNKAQ</sequence>
<evidence type="ECO:0008006" key="4">
    <source>
        <dbReference type="Google" id="ProtNLM"/>
    </source>
</evidence>
<name>A0ABV9MMU3_9MICC</name>
<proteinExistence type="predicted"/>
<accession>A0ABV9MMU3</accession>
<comment type="caution">
    <text evidence="2">The sequence shown here is derived from an EMBL/GenBank/DDBJ whole genome shotgun (WGS) entry which is preliminary data.</text>
</comment>
<feature type="signal peptide" evidence="1">
    <location>
        <begin position="1"/>
        <end position="23"/>
    </location>
</feature>
<dbReference type="Proteomes" id="UP001595884">
    <property type="component" value="Unassembled WGS sequence"/>
</dbReference>